<sequence>MEWTLRRWGTSTWTKSPCRSLSSKWLLMTEGIDTPRHVKPNEEQLVAAARSRLRKSKSLEKCVAEHKAKLVELLGQCVREISERLQRGEPIDPARVDYPLMQAADNVLDLDDLPFRNFAKVDLRTDVVDNVLSNLCDAVLSLCLDTIPVRNVRYHDAVLRQNQALVERMQTVEEALLERSSLLSRCRLAYYRELTHLRNQIYLKRQRQSRGHEDTEDDVYEAYYFDPTDFIEEELRELLNDKIKLSVEFWMTRFNKLKDINAELESIIARDGLREKLKEREEEQEAKRRLTEKKPSVVQVRAELIRALTVEEEVTELCNNFRPEDVLAAFTEVHPGVISQHVQSRIDKEVEFAVAQALEDERRRLEGTVDERVKQERSTWQEKVAELEGKLAFMQREVDGAKQEAQNLQEELKNAKKEEPPPVVVEVAESTEGEEELREAEAKLEAAEERCAALEKSLAEALEGVKSREAALDGLRGEVEKAEAALGEARSREEALQKEVDRLAVAGEESGRDASAVALRELEEAAEKAREMEEVMAELRKQQEATEKERDMLREAMEAEEEAGQRREAALREEMESLRATVATLRDQIQVLERMLADAREAEQAERTEKERRKSGFPDEEFSEADDGSGTAVQTCISGLSDDAGFFMAWTPPDEKDGPVDVFKMELEELDLLARTVWEGYMDVLHAARKPPFGYGDGMTRVHRFTRLVKSVLDRLRRLGELREMVFDLVRSELLRVVAIVRMLQDSSYPDFVSKQGRSLLFGKGMSSVSRVTEATSLVALLRVEGSIKGNLENLYVDLMKAGSVCPMVELDFRPGRRLYIPARATVRSALKYAAPEGPRRPSTSQPLLPQSLDTAESVPVLEAEEPEKIEFERLPSVLPRPREEHHQKGLSPSVMACFPQQNETLSPSQGKRRRPKSGGGLYVRRPDEPAGTRPGTTTGAIRRSGSPETVVRVLRKGRGEQQSKSTPALDQLEGSSANELRREASYFYLCRTAGPGVLKTPFTASGPLRKRREPGGDGEFRTASSASVLRRRLDGPQRVGRSPTAAGWTDGVSHFVAFRFLTFLLFAAEL</sequence>
<evidence type="ECO:0000256" key="1">
    <source>
        <dbReference type="SAM" id="MobiDB-lite"/>
    </source>
</evidence>
<feature type="compositionally biased region" description="Low complexity" evidence="1">
    <location>
        <begin position="932"/>
        <end position="944"/>
    </location>
</feature>
<gene>
    <name evidence="2" type="ORF">FOZ62_015734</name>
</gene>
<dbReference type="PANTHER" id="PTHR23159:SF31">
    <property type="entry name" value="CENTROSOME-ASSOCIATED PROTEIN CEP250 ISOFORM X1"/>
    <property type="match status" value="1"/>
</dbReference>
<dbReference type="EMBL" id="JABANM010013075">
    <property type="protein sequence ID" value="KAF4734930.1"/>
    <property type="molecule type" value="Genomic_DNA"/>
</dbReference>
<dbReference type="Gene3D" id="1.10.287.1490">
    <property type="match status" value="1"/>
</dbReference>
<name>A0A7J6SS04_PEROL</name>
<reference evidence="2 3" key="1">
    <citation type="submission" date="2020-04" db="EMBL/GenBank/DDBJ databases">
        <title>Perkinsus olseni comparative genomics.</title>
        <authorList>
            <person name="Bogema D.R."/>
        </authorList>
    </citation>
    <scope>NUCLEOTIDE SEQUENCE [LARGE SCALE GENOMIC DNA]</scope>
    <source>
        <strain evidence="2">ATCC PRA-205</strain>
    </source>
</reference>
<feature type="compositionally biased region" description="Polar residues" evidence="1">
    <location>
        <begin position="842"/>
        <end position="855"/>
    </location>
</feature>
<protein>
    <submittedName>
        <fullName evidence="2">Uncharacterized protein</fullName>
    </submittedName>
</protein>
<dbReference type="Proteomes" id="UP000574390">
    <property type="component" value="Unassembled WGS sequence"/>
</dbReference>
<feature type="compositionally biased region" description="Polar residues" evidence="1">
    <location>
        <begin position="961"/>
        <end position="977"/>
    </location>
</feature>
<feature type="compositionally biased region" description="Acidic residues" evidence="1">
    <location>
        <begin position="618"/>
        <end position="627"/>
    </location>
</feature>
<feature type="compositionally biased region" description="Polar residues" evidence="1">
    <location>
        <begin position="900"/>
        <end position="910"/>
    </location>
</feature>
<dbReference type="AlphaFoldDB" id="A0A7J6SS04"/>
<feature type="region of interest" description="Disordered" evidence="1">
    <location>
        <begin position="600"/>
        <end position="632"/>
    </location>
</feature>
<proteinExistence type="predicted"/>
<feature type="region of interest" description="Disordered" evidence="1">
    <location>
        <begin position="835"/>
        <end position="977"/>
    </location>
</feature>
<dbReference type="PANTHER" id="PTHR23159">
    <property type="entry name" value="CENTROSOMAL PROTEIN 2"/>
    <property type="match status" value="1"/>
</dbReference>
<evidence type="ECO:0000313" key="3">
    <source>
        <dbReference type="Proteomes" id="UP000574390"/>
    </source>
</evidence>
<accession>A0A7J6SS04</accession>
<comment type="caution">
    <text evidence="2">The sequence shown here is derived from an EMBL/GenBank/DDBJ whole genome shotgun (WGS) entry which is preliminary data.</text>
</comment>
<organism evidence="2 3">
    <name type="scientific">Perkinsus olseni</name>
    <name type="common">Perkinsus atlanticus</name>
    <dbReference type="NCBI Taxonomy" id="32597"/>
    <lineage>
        <taxon>Eukaryota</taxon>
        <taxon>Sar</taxon>
        <taxon>Alveolata</taxon>
        <taxon>Perkinsozoa</taxon>
        <taxon>Perkinsea</taxon>
        <taxon>Perkinsida</taxon>
        <taxon>Perkinsidae</taxon>
        <taxon>Perkinsus</taxon>
    </lineage>
</organism>
<evidence type="ECO:0000313" key="2">
    <source>
        <dbReference type="EMBL" id="KAF4734930.1"/>
    </source>
</evidence>
<feature type="compositionally biased region" description="Basic and acidic residues" evidence="1">
    <location>
        <begin position="600"/>
        <end position="617"/>
    </location>
</feature>